<evidence type="ECO:0000259" key="7">
    <source>
        <dbReference type="Pfam" id="PF25752"/>
    </source>
</evidence>
<dbReference type="PANTHER" id="PTHR14611:SF6">
    <property type="entry name" value="TECTONIC-2"/>
    <property type="match status" value="1"/>
</dbReference>
<evidence type="ECO:0000256" key="3">
    <source>
        <dbReference type="ARBA" id="ARBA00022794"/>
    </source>
</evidence>
<dbReference type="Proteomes" id="UP001497497">
    <property type="component" value="Unassembled WGS sequence"/>
</dbReference>
<dbReference type="GO" id="GO:0060271">
    <property type="term" value="P:cilium assembly"/>
    <property type="evidence" value="ECO:0007669"/>
    <property type="project" value="TreeGrafter"/>
</dbReference>
<keyword evidence="9" id="KW-1185">Reference proteome</keyword>
<dbReference type="Pfam" id="PF25752">
    <property type="entry name" value="DUF1619_N"/>
    <property type="match status" value="1"/>
</dbReference>
<accession>A0AAV2ILZ6</accession>
<feature type="domain" description="Tectonic-1-3" evidence="6">
    <location>
        <begin position="843"/>
        <end position="1041"/>
    </location>
</feature>
<feature type="region of interest" description="Disordered" evidence="5">
    <location>
        <begin position="316"/>
        <end position="380"/>
    </location>
</feature>
<dbReference type="InterPro" id="IPR011677">
    <property type="entry name" value="TCTN1-3_dom"/>
</dbReference>
<sequence length="1070" mass="114538">HFFISSIFTLADIGKIYIGVQNTSTGLPIVEDYIFTEADTNKTIPVYALVFSGANPTIRVPKNEDIIIYCTVSETGVGFSEITVINNVALPATINSTTISLNLNKAGRPVQIACFGSSPSSVCPAVVGGAQFCNETSRSNSVSVAVQPRGTISLCDTFYSVKNNPGATGTTPYQFGVRLSQVPDSDVTASCSANPAILNISSADIPSGTISKQIPYGTISVNTGESATVTCTAQSKTGNQFETATLTSGSAQFILRGNSVSLKPERSRIYNTTVTSIFSLSEAIASGSATAQVSCLAYLVYSISEAEAAIANPVCEGSSTTTSTTTTTTSTTTTTTTTTPVTSNGSTTAAPTTAAPPATPAPTPQADPNSEWTVINPRFDIPSSPSQGIYSTVTTQRVKIPIDVRTEIVVTVCCVPQSSSNSQFRDKRAASYAVASLAPYVCQGCANNQTVLNPTEERVLQNPGYVAVAPCACDLTRYACDINCCCDTECSTREKARFSGCIAGLSGGQSPEDQDYKCSSKAFNPTDWHLVTCVYWENNGYLGMYYQSRSKLKSSDEFSQEVAQKSKGRFTFGETERRFDSSTTSGYSYGSVIRSIREDVTTNNRFLSGTLALSQPGPGGLCNQLTPVQYLVDFTSSCRVTVTPQLCNPLSVLSSRIYIVSSTIAGCSQSFKVAQTLEGKAAAVADVRYYCATNLSSYLPSGQSQPSAGTESNFPSTLANVNCTDGCSDRACWEYNTNKMYGTAPTLPPRCTWDDGYTIRTSGMEANDITCFNAVLEVRYNFEWDGSEITQVTADIIMANVTAGVDLMQKFAVTWQARTNSTVRKSDNYDNSAAPYRRSGTAGYDMGKALSSGCSGLNRTSGQFNSVDAINEKQMSVFRPGADGLCVNAARKPVTFGDDVMSGCALILNFATLNNSCTELRHLVTNHLNVLMSSDVIGRYGYNDPSDVNKWVPVLRQSLNKQNDQSTSTPTPTTTLNTTANATQVNQTEPLWSWADTIAGICLLPTGIHFNVMYAQTGAVNGYPRYEVVGAYISYTQSNWTMDCAGANRQRCDGSSTQKFLLTSSIQFIR</sequence>
<evidence type="ECO:0000256" key="2">
    <source>
        <dbReference type="ARBA" id="ARBA00022729"/>
    </source>
</evidence>
<dbReference type="EMBL" id="CAXITT010000751">
    <property type="protein sequence ID" value="CAL1545914.1"/>
    <property type="molecule type" value="Genomic_DNA"/>
</dbReference>
<feature type="non-terminal residue" evidence="8">
    <location>
        <position position="1070"/>
    </location>
</feature>
<feature type="compositionally biased region" description="Low complexity" evidence="5">
    <location>
        <begin position="318"/>
        <end position="356"/>
    </location>
</feature>
<feature type="non-terminal residue" evidence="8">
    <location>
        <position position="1"/>
    </location>
</feature>
<proteinExistence type="inferred from homology"/>
<evidence type="ECO:0000313" key="9">
    <source>
        <dbReference type="Proteomes" id="UP001497497"/>
    </source>
</evidence>
<feature type="domain" description="Tectonic-1-3" evidence="6">
    <location>
        <begin position="585"/>
        <end position="814"/>
    </location>
</feature>
<gene>
    <name evidence="8" type="ORF">GSLYS_00019291001</name>
</gene>
<dbReference type="InterPro" id="IPR040354">
    <property type="entry name" value="TCTN1-3"/>
</dbReference>
<evidence type="ECO:0000256" key="4">
    <source>
        <dbReference type="ARBA" id="ARBA00023180"/>
    </source>
</evidence>
<comment type="caution">
    <text evidence="8">The sequence shown here is derived from an EMBL/GenBank/DDBJ whole genome shotgun (WGS) entry which is preliminary data.</text>
</comment>
<feature type="domain" description="Tectonic-1-3 N-terminal" evidence="7">
    <location>
        <begin position="454"/>
        <end position="538"/>
    </location>
</feature>
<organism evidence="8 9">
    <name type="scientific">Lymnaea stagnalis</name>
    <name type="common">Great pond snail</name>
    <name type="synonym">Helix stagnalis</name>
    <dbReference type="NCBI Taxonomy" id="6523"/>
    <lineage>
        <taxon>Eukaryota</taxon>
        <taxon>Metazoa</taxon>
        <taxon>Spiralia</taxon>
        <taxon>Lophotrochozoa</taxon>
        <taxon>Mollusca</taxon>
        <taxon>Gastropoda</taxon>
        <taxon>Heterobranchia</taxon>
        <taxon>Euthyneura</taxon>
        <taxon>Panpulmonata</taxon>
        <taxon>Hygrophila</taxon>
        <taxon>Lymnaeoidea</taxon>
        <taxon>Lymnaeidae</taxon>
        <taxon>Lymnaea</taxon>
    </lineage>
</organism>
<evidence type="ECO:0000256" key="5">
    <source>
        <dbReference type="SAM" id="MobiDB-lite"/>
    </source>
</evidence>
<protein>
    <recommendedName>
        <fullName evidence="10">Tectonic domain-containing protein</fullName>
    </recommendedName>
</protein>
<keyword evidence="2" id="KW-0732">Signal</keyword>
<dbReference type="Pfam" id="PF07773">
    <property type="entry name" value="TCTN_DUF1619"/>
    <property type="match status" value="2"/>
</dbReference>
<evidence type="ECO:0000259" key="6">
    <source>
        <dbReference type="Pfam" id="PF07773"/>
    </source>
</evidence>
<evidence type="ECO:0000256" key="1">
    <source>
        <dbReference type="ARBA" id="ARBA00007633"/>
    </source>
</evidence>
<comment type="similarity">
    <text evidence="1">Belongs to the tectonic family.</text>
</comment>
<dbReference type="InterPro" id="IPR057724">
    <property type="entry name" value="TCTN1-3_N"/>
</dbReference>
<evidence type="ECO:0000313" key="8">
    <source>
        <dbReference type="EMBL" id="CAL1545914.1"/>
    </source>
</evidence>
<name>A0AAV2ILZ6_LYMST</name>
<keyword evidence="4" id="KW-0325">Glycoprotein</keyword>
<evidence type="ECO:0008006" key="10">
    <source>
        <dbReference type="Google" id="ProtNLM"/>
    </source>
</evidence>
<keyword evidence="3" id="KW-0970">Cilium biogenesis/degradation</keyword>
<dbReference type="AlphaFoldDB" id="A0AAV2ILZ6"/>
<dbReference type="PANTHER" id="PTHR14611">
    <property type="entry name" value="TECTONIC FAMILY MEMBER"/>
    <property type="match status" value="1"/>
</dbReference>
<reference evidence="8 9" key="1">
    <citation type="submission" date="2024-04" db="EMBL/GenBank/DDBJ databases">
        <authorList>
            <consortium name="Genoscope - CEA"/>
            <person name="William W."/>
        </authorList>
    </citation>
    <scope>NUCLEOTIDE SEQUENCE [LARGE SCALE GENOMIC DNA]</scope>
</reference>